<accession>A0A016WYB8</accession>
<dbReference type="OrthoDB" id="3212410at2759"/>
<feature type="region of interest" description="Disordered" evidence="1">
    <location>
        <begin position="115"/>
        <end position="138"/>
    </location>
</feature>
<dbReference type="Pfam" id="PF01541">
    <property type="entry name" value="GIY-YIG"/>
    <property type="match status" value="1"/>
</dbReference>
<dbReference type="Proteomes" id="UP000024635">
    <property type="component" value="Unassembled WGS sequence"/>
</dbReference>
<gene>
    <name evidence="3" type="primary">Acey_s0457.g1793</name>
    <name evidence="3" type="ORF">Y032_0457g1793</name>
</gene>
<dbReference type="AlphaFoldDB" id="A0A016WYB8"/>
<keyword evidence="4" id="KW-1185">Reference proteome</keyword>
<dbReference type="PANTHER" id="PTHR21301">
    <property type="entry name" value="REVERSE TRANSCRIPTASE"/>
    <property type="match status" value="1"/>
</dbReference>
<reference evidence="4" key="1">
    <citation type="journal article" date="2015" name="Nat. Genet.">
        <title>The genome and transcriptome of the zoonotic hookworm Ancylostoma ceylanicum identify infection-specific gene families.</title>
        <authorList>
            <person name="Schwarz E.M."/>
            <person name="Hu Y."/>
            <person name="Antoshechkin I."/>
            <person name="Miller M.M."/>
            <person name="Sternberg P.W."/>
            <person name="Aroian R.V."/>
        </authorList>
    </citation>
    <scope>NUCLEOTIDE SEQUENCE</scope>
    <source>
        <strain evidence="4">HY135</strain>
    </source>
</reference>
<protein>
    <recommendedName>
        <fullName evidence="2">GIY-YIG domain-containing protein</fullName>
    </recommendedName>
</protein>
<name>A0A016WYB8_9BILA</name>
<dbReference type="PANTHER" id="PTHR21301:SF10">
    <property type="entry name" value="REVERSE TRANSCRIPTASE DOMAIN-CONTAINING PROTEIN"/>
    <property type="match status" value="1"/>
</dbReference>
<proteinExistence type="predicted"/>
<evidence type="ECO:0000256" key="1">
    <source>
        <dbReference type="SAM" id="MobiDB-lite"/>
    </source>
</evidence>
<evidence type="ECO:0000259" key="2">
    <source>
        <dbReference type="Pfam" id="PF01541"/>
    </source>
</evidence>
<comment type="caution">
    <text evidence="3">The sequence shown here is derived from an EMBL/GenBank/DDBJ whole genome shotgun (WGS) entry which is preliminary data.</text>
</comment>
<dbReference type="InterPro" id="IPR000305">
    <property type="entry name" value="GIY-YIG_endonuc"/>
</dbReference>
<sequence>MGNRIAPLLAIIFLDHIEHTPLTSEILLYKRYVSDVFVIWHSQTEVEKTLERLSACDSNVSFLLEQPGSDDVLYTYMIICAGCGEKYIGETMRTLRRRLDEHRRALANPASYPIESSSGHRTLRHTNEPPPSVFSIVT</sequence>
<dbReference type="EMBL" id="JARK01000057">
    <property type="protein sequence ID" value="EYC44546.1"/>
    <property type="molecule type" value="Genomic_DNA"/>
</dbReference>
<evidence type="ECO:0000313" key="4">
    <source>
        <dbReference type="Proteomes" id="UP000024635"/>
    </source>
</evidence>
<organism evidence="3 4">
    <name type="scientific">Ancylostoma ceylanicum</name>
    <dbReference type="NCBI Taxonomy" id="53326"/>
    <lineage>
        <taxon>Eukaryota</taxon>
        <taxon>Metazoa</taxon>
        <taxon>Ecdysozoa</taxon>
        <taxon>Nematoda</taxon>
        <taxon>Chromadorea</taxon>
        <taxon>Rhabditida</taxon>
        <taxon>Rhabditina</taxon>
        <taxon>Rhabditomorpha</taxon>
        <taxon>Strongyloidea</taxon>
        <taxon>Ancylostomatidae</taxon>
        <taxon>Ancylostomatinae</taxon>
        <taxon>Ancylostoma</taxon>
    </lineage>
</organism>
<evidence type="ECO:0000313" key="3">
    <source>
        <dbReference type="EMBL" id="EYC44546.1"/>
    </source>
</evidence>
<feature type="domain" description="GIY-YIG" evidence="2">
    <location>
        <begin position="74"/>
        <end position="105"/>
    </location>
</feature>